<feature type="region of interest" description="Disordered" evidence="3">
    <location>
        <begin position="137"/>
        <end position="163"/>
    </location>
</feature>
<evidence type="ECO:0000256" key="2">
    <source>
        <dbReference type="RuleBase" id="RU361163"/>
    </source>
</evidence>
<dbReference type="SUPFAM" id="SSF49384">
    <property type="entry name" value="Carbohydrate-binding domain"/>
    <property type="match status" value="1"/>
</dbReference>
<dbReference type="InterPro" id="IPR008965">
    <property type="entry name" value="CBM2/CBM3_carb-bd_dom_sf"/>
</dbReference>
<dbReference type="PANTHER" id="PTHR34002:SF9">
    <property type="entry name" value="XYLOGLUCAN-SPECIFIC ENDO-BETA-1,4-GLUCANASE A"/>
    <property type="match status" value="1"/>
</dbReference>
<keyword evidence="2" id="KW-0326">Glycosidase</keyword>
<feature type="signal peptide" evidence="4">
    <location>
        <begin position="1"/>
        <end position="29"/>
    </location>
</feature>
<evidence type="ECO:0000256" key="1">
    <source>
        <dbReference type="ARBA" id="ARBA00005519"/>
    </source>
</evidence>
<dbReference type="GO" id="GO:0000272">
    <property type="term" value="P:polysaccharide catabolic process"/>
    <property type="evidence" value="ECO:0007669"/>
    <property type="project" value="UniProtKB-KW"/>
</dbReference>
<comment type="caution">
    <text evidence="6">The sequence shown here is derived from an EMBL/GenBank/DDBJ whole genome shotgun (WGS) entry which is preliminary data.</text>
</comment>
<dbReference type="GO" id="GO:0008810">
    <property type="term" value="F:cellulase activity"/>
    <property type="evidence" value="ECO:0007669"/>
    <property type="project" value="InterPro"/>
</dbReference>
<keyword evidence="2" id="KW-0624">Polysaccharide degradation</keyword>
<dbReference type="Pfam" id="PF00553">
    <property type="entry name" value="CBM_2"/>
    <property type="match status" value="1"/>
</dbReference>
<gene>
    <name evidence="6" type="ORF">BJ992_003738</name>
</gene>
<feature type="chain" id="PRO_5030535294" description="CBM2 domain-containing protein" evidence="4">
    <location>
        <begin position="30"/>
        <end position="390"/>
    </location>
</feature>
<evidence type="ECO:0000256" key="4">
    <source>
        <dbReference type="SAM" id="SignalP"/>
    </source>
</evidence>
<dbReference type="InterPro" id="IPR002594">
    <property type="entry name" value="GH12"/>
</dbReference>
<dbReference type="PROSITE" id="PS51173">
    <property type="entry name" value="CBM2"/>
    <property type="match status" value="1"/>
</dbReference>
<dbReference type="Proteomes" id="UP000555564">
    <property type="component" value="Unassembled WGS sequence"/>
</dbReference>
<dbReference type="GO" id="GO:0030247">
    <property type="term" value="F:polysaccharide binding"/>
    <property type="evidence" value="ECO:0007669"/>
    <property type="project" value="UniProtKB-UniRule"/>
</dbReference>
<feature type="domain" description="CBM2" evidence="5">
    <location>
        <begin position="26"/>
        <end position="136"/>
    </location>
</feature>
<dbReference type="RefSeq" id="WP_184982712.1">
    <property type="nucleotide sequence ID" value="NZ_BAAALO010000095.1"/>
</dbReference>
<keyword evidence="7" id="KW-1185">Reference proteome</keyword>
<evidence type="ECO:0000259" key="5">
    <source>
        <dbReference type="PROSITE" id="PS51173"/>
    </source>
</evidence>
<sequence>MSIRRTAAVLAALVVGLAAAVSITTSARAAAGCQIIYKVASSWPGGFNGDVTVRNLGDPISSWTLRWSFANGQQITQAWGATVTQSGAQVTAVNASYNGSLGTYATATFGFNASVSGSANTVPTAFTLNGVACGNPNPTPPPTPTATASPTFTPTPTPSTPGNQLCTSGDSVTMGKYWLNNNLWGQSSGTGRQCVWSGSTNGNTISWGTSWTWSNSPSQVKSYVSAVLGWHWGWKVPGSGLPVQVSAGRNVNTTWNYNLSLQGGTNTLNVAYDLWLHPNASPNTENPSDEVMIWTYRGGGASPVGSRQATVTVAGTTWELWRGNVGWEVYSFVRTGNTSSVQLNLRDFLNVLTSRGWLSSSKYLTSVQAGTEIFVGQGRLDTTAYSVAVS</sequence>
<comment type="similarity">
    <text evidence="1 2">Belongs to the glycosyl hydrolase 12 (cellulase H) family.</text>
</comment>
<keyword evidence="2" id="KW-0119">Carbohydrate metabolism</keyword>
<keyword evidence="2" id="KW-0378">Hydrolase</keyword>
<protein>
    <recommendedName>
        <fullName evidence="5">CBM2 domain-containing protein</fullName>
    </recommendedName>
</protein>
<evidence type="ECO:0000313" key="6">
    <source>
        <dbReference type="EMBL" id="MBB6474307.1"/>
    </source>
</evidence>
<name>A0A7X0IFJ9_9ACTN</name>
<dbReference type="Gene3D" id="2.60.40.290">
    <property type="match status" value="1"/>
</dbReference>
<keyword evidence="4" id="KW-0732">Signal</keyword>
<reference evidence="6 7" key="1">
    <citation type="submission" date="2020-08" db="EMBL/GenBank/DDBJ databases">
        <title>Sequencing the genomes of 1000 actinobacteria strains.</title>
        <authorList>
            <person name="Klenk H.-P."/>
        </authorList>
    </citation>
    <scope>NUCLEOTIDE SEQUENCE [LARGE SCALE GENOMIC DNA]</scope>
    <source>
        <strain evidence="6 7">DSM 44936</strain>
    </source>
</reference>
<dbReference type="Gene3D" id="2.60.120.180">
    <property type="match status" value="1"/>
</dbReference>
<proteinExistence type="inferred from homology"/>
<accession>A0A7X0IFJ9</accession>
<dbReference type="EMBL" id="JACHIU010000001">
    <property type="protein sequence ID" value="MBB6474307.1"/>
    <property type="molecule type" value="Genomic_DNA"/>
</dbReference>
<evidence type="ECO:0000256" key="3">
    <source>
        <dbReference type="SAM" id="MobiDB-lite"/>
    </source>
</evidence>
<dbReference type="SMART" id="SM00637">
    <property type="entry name" value="CBD_II"/>
    <property type="match status" value="1"/>
</dbReference>
<dbReference type="InterPro" id="IPR001919">
    <property type="entry name" value="CBD2"/>
</dbReference>
<dbReference type="SUPFAM" id="SSF49899">
    <property type="entry name" value="Concanavalin A-like lectins/glucanases"/>
    <property type="match status" value="1"/>
</dbReference>
<dbReference type="AlphaFoldDB" id="A0A7X0IFJ9"/>
<dbReference type="InterPro" id="IPR013319">
    <property type="entry name" value="GH11/12"/>
</dbReference>
<organism evidence="6 7">
    <name type="scientific">Sphaerisporangium rubeum</name>
    <dbReference type="NCBI Taxonomy" id="321317"/>
    <lineage>
        <taxon>Bacteria</taxon>
        <taxon>Bacillati</taxon>
        <taxon>Actinomycetota</taxon>
        <taxon>Actinomycetes</taxon>
        <taxon>Streptosporangiales</taxon>
        <taxon>Streptosporangiaceae</taxon>
        <taxon>Sphaerisporangium</taxon>
    </lineage>
</organism>
<evidence type="ECO:0000313" key="7">
    <source>
        <dbReference type="Proteomes" id="UP000555564"/>
    </source>
</evidence>
<dbReference type="InterPro" id="IPR013320">
    <property type="entry name" value="ConA-like_dom_sf"/>
</dbReference>
<dbReference type="Pfam" id="PF01670">
    <property type="entry name" value="Glyco_hydro_12"/>
    <property type="match status" value="1"/>
</dbReference>
<dbReference type="InterPro" id="IPR012291">
    <property type="entry name" value="CBM2_carb-bd_dom_sf"/>
</dbReference>
<dbReference type="PANTHER" id="PTHR34002">
    <property type="entry name" value="BLR1656 PROTEIN"/>
    <property type="match status" value="1"/>
</dbReference>